<dbReference type="InterPro" id="IPR036291">
    <property type="entry name" value="NAD(P)-bd_dom_sf"/>
</dbReference>
<dbReference type="FunFam" id="3.40.50.720:FF:000084">
    <property type="entry name" value="Short-chain dehydrogenase reductase"/>
    <property type="match status" value="1"/>
</dbReference>
<evidence type="ECO:0000313" key="4">
    <source>
        <dbReference type="Proteomes" id="UP000261811"/>
    </source>
</evidence>
<keyword evidence="4" id="KW-1185">Reference proteome</keyword>
<comment type="similarity">
    <text evidence="1">Belongs to the short-chain dehydrogenases/reductases (SDR) family.</text>
</comment>
<organism evidence="3 4">
    <name type="scientific">Actinomadura logoneensis</name>
    <dbReference type="NCBI Taxonomy" id="2293572"/>
    <lineage>
        <taxon>Bacteria</taxon>
        <taxon>Bacillati</taxon>
        <taxon>Actinomycetota</taxon>
        <taxon>Actinomycetes</taxon>
        <taxon>Streptosporangiales</taxon>
        <taxon>Thermomonosporaceae</taxon>
        <taxon>Actinomadura</taxon>
    </lineage>
</organism>
<dbReference type="AlphaFoldDB" id="A0A372JDY0"/>
<evidence type="ECO:0000256" key="2">
    <source>
        <dbReference type="ARBA" id="ARBA00023002"/>
    </source>
</evidence>
<dbReference type="InterPro" id="IPR002347">
    <property type="entry name" value="SDR_fam"/>
</dbReference>
<proteinExistence type="inferred from homology"/>
<dbReference type="Pfam" id="PF13561">
    <property type="entry name" value="adh_short_C2"/>
    <property type="match status" value="1"/>
</dbReference>
<dbReference type="EMBL" id="QURH01000867">
    <property type="protein sequence ID" value="RFU38129.1"/>
    <property type="molecule type" value="Genomic_DNA"/>
</dbReference>
<dbReference type="OrthoDB" id="9804774at2"/>
<dbReference type="RefSeq" id="WP_117360345.1">
    <property type="nucleotide sequence ID" value="NZ_QURH01000867.1"/>
</dbReference>
<sequence>MELGLEGRRAAVAAASSGLGFEAARALIAEGAAVAICGRDRDRLTVAARRLGDRAHPVLADVATPEGATAFVREAQDALGGVDILVTNAGGPPPGGFASTPMDAYAPALDLNLMSVVAMCKAAVPAMQERGWGRVVAITSISVRQPIPTLILSNTARAGATGFLKTLALEVAKDGVTVNSLLPGYHATERLRTLRGGDWDAVANEIPTGTVGDPADFGAFVAFLCSKQARFVTGAAISVDGGEYTGLL</sequence>
<evidence type="ECO:0000256" key="1">
    <source>
        <dbReference type="ARBA" id="ARBA00006484"/>
    </source>
</evidence>
<dbReference type="InterPro" id="IPR050259">
    <property type="entry name" value="SDR"/>
</dbReference>
<dbReference type="PANTHER" id="PTHR42879:SF6">
    <property type="entry name" value="NADPH-DEPENDENT REDUCTASE BACG"/>
    <property type="match status" value="1"/>
</dbReference>
<comment type="caution">
    <text evidence="3">The sequence shown here is derived from an EMBL/GenBank/DDBJ whole genome shotgun (WGS) entry which is preliminary data.</text>
</comment>
<keyword evidence="2" id="KW-0560">Oxidoreductase</keyword>
<protein>
    <submittedName>
        <fullName evidence="3">SDR family oxidoreductase</fullName>
    </submittedName>
</protein>
<dbReference type="PRINTS" id="PR00080">
    <property type="entry name" value="SDRFAMILY"/>
</dbReference>
<dbReference type="Gene3D" id="3.40.50.720">
    <property type="entry name" value="NAD(P)-binding Rossmann-like Domain"/>
    <property type="match status" value="1"/>
</dbReference>
<dbReference type="PRINTS" id="PR00081">
    <property type="entry name" value="GDHRDH"/>
</dbReference>
<dbReference type="GO" id="GO:0016491">
    <property type="term" value="F:oxidoreductase activity"/>
    <property type="evidence" value="ECO:0007669"/>
    <property type="project" value="UniProtKB-KW"/>
</dbReference>
<dbReference type="SUPFAM" id="SSF51735">
    <property type="entry name" value="NAD(P)-binding Rossmann-fold domains"/>
    <property type="match status" value="1"/>
</dbReference>
<dbReference type="Proteomes" id="UP000261811">
    <property type="component" value="Unassembled WGS sequence"/>
</dbReference>
<accession>A0A372JDY0</accession>
<gene>
    <name evidence="3" type="ORF">DZF91_29300</name>
</gene>
<name>A0A372JDY0_9ACTN</name>
<evidence type="ECO:0000313" key="3">
    <source>
        <dbReference type="EMBL" id="RFU38129.1"/>
    </source>
</evidence>
<dbReference type="PANTHER" id="PTHR42879">
    <property type="entry name" value="3-OXOACYL-(ACYL-CARRIER-PROTEIN) REDUCTASE"/>
    <property type="match status" value="1"/>
</dbReference>
<reference evidence="3 4" key="1">
    <citation type="submission" date="2018-08" db="EMBL/GenBank/DDBJ databases">
        <title>Actinomadura jelena sp. nov., a novel Actinomycete isolated from soil in Chad.</title>
        <authorList>
            <person name="Shi L."/>
        </authorList>
    </citation>
    <scope>NUCLEOTIDE SEQUENCE [LARGE SCALE GENOMIC DNA]</scope>
    <source>
        <strain evidence="3 4">NEAU-G17</strain>
    </source>
</reference>